<keyword evidence="1" id="KW-0812">Transmembrane</keyword>
<dbReference type="AlphaFoldDB" id="A0A1I6LN02"/>
<evidence type="ECO:0000256" key="1">
    <source>
        <dbReference type="SAM" id="Phobius"/>
    </source>
</evidence>
<keyword evidence="3" id="KW-1185">Reference proteome</keyword>
<dbReference type="Proteomes" id="UP000199024">
    <property type="component" value="Unassembled WGS sequence"/>
</dbReference>
<organism evidence="2 3">
    <name type="scientific">Granulicella pectinivorans</name>
    <dbReference type="NCBI Taxonomy" id="474950"/>
    <lineage>
        <taxon>Bacteria</taxon>
        <taxon>Pseudomonadati</taxon>
        <taxon>Acidobacteriota</taxon>
        <taxon>Terriglobia</taxon>
        <taxon>Terriglobales</taxon>
        <taxon>Acidobacteriaceae</taxon>
        <taxon>Granulicella</taxon>
    </lineage>
</organism>
<feature type="transmembrane region" description="Helical" evidence="1">
    <location>
        <begin position="67"/>
        <end position="84"/>
    </location>
</feature>
<accession>A0A1I6LN02</accession>
<dbReference type="RefSeq" id="WP_089837080.1">
    <property type="nucleotide sequence ID" value="NZ_FOZL01000001.1"/>
</dbReference>
<keyword evidence="1" id="KW-0472">Membrane</keyword>
<evidence type="ECO:0000313" key="3">
    <source>
        <dbReference type="Proteomes" id="UP000199024"/>
    </source>
</evidence>
<name>A0A1I6LN02_9BACT</name>
<sequence length="186" mass="19561">MSDLNFDRAEYTASPTIVPPEAPIPEYYRSNTGDNAAFLKAIVFGIGGAILGSLLYAAFSIATHIEIGYMAIGVAFLVGKAMMLGSGQRGGRNYQIAAAILTYLSVSGAAVPEILWSLHKGEGGIGHISARGYLILARYGVASPFLELTDGVNGIIGIFILVIGIRAAWRITSSNSNTAHHPFSAS</sequence>
<keyword evidence="1" id="KW-1133">Transmembrane helix</keyword>
<dbReference type="OrthoDB" id="120496at2"/>
<proteinExistence type="predicted"/>
<protein>
    <submittedName>
        <fullName evidence="2">Uncharacterized protein</fullName>
    </submittedName>
</protein>
<evidence type="ECO:0000313" key="2">
    <source>
        <dbReference type="EMBL" id="SFS04622.1"/>
    </source>
</evidence>
<feature type="transmembrane region" description="Helical" evidence="1">
    <location>
        <begin position="96"/>
        <end position="116"/>
    </location>
</feature>
<reference evidence="2 3" key="1">
    <citation type="submission" date="2016-10" db="EMBL/GenBank/DDBJ databases">
        <authorList>
            <person name="de Groot N.N."/>
        </authorList>
    </citation>
    <scope>NUCLEOTIDE SEQUENCE [LARGE SCALE GENOMIC DNA]</scope>
    <source>
        <strain evidence="2 3">DSM 21001</strain>
    </source>
</reference>
<feature type="transmembrane region" description="Helical" evidence="1">
    <location>
        <begin position="151"/>
        <end position="169"/>
    </location>
</feature>
<dbReference type="STRING" id="474950.SAMN05421771_0949"/>
<gene>
    <name evidence="2" type="ORF">SAMN05421771_0949</name>
</gene>
<dbReference type="EMBL" id="FOZL01000001">
    <property type="protein sequence ID" value="SFS04622.1"/>
    <property type="molecule type" value="Genomic_DNA"/>
</dbReference>
<feature type="transmembrane region" description="Helical" evidence="1">
    <location>
        <begin position="37"/>
        <end position="61"/>
    </location>
</feature>